<name>A0A1G9LE09_9FIRM</name>
<keyword evidence="3" id="KW-1185">Reference proteome</keyword>
<accession>A0A1G9LE09</accession>
<dbReference type="PROSITE" id="PS51257">
    <property type="entry name" value="PROKAR_LIPOPROTEIN"/>
    <property type="match status" value="1"/>
</dbReference>
<evidence type="ECO:0000313" key="3">
    <source>
        <dbReference type="Proteomes" id="UP000199068"/>
    </source>
</evidence>
<protein>
    <recommendedName>
        <fullName evidence="1">DUF4300 domain-containing protein</fullName>
    </recommendedName>
</protein>
<evidence type="ECO:0000259" key="1">
    <source>
        <dbReference type="Pfam" id="PF14133"/>
    </source>
</evidence>
<reference evidence="2 3" key="1">
    <citation type="submission" date="2016-10" db="EMBL/GenBank/DDBJ databases">
        <authorList>
            <person name="de Groot N.N."/>
        </authorList>
    </citation>
    <scope>NUCLEOTIDE SEQUENCE [LARGE SCALE GENOMIC DNA]</scope>
    <source>
        <strain evidence="2 3">DSM 797</strain>
    </source>
</reference>
<sequence length="304" mass="35842">MKLKGYILTLICTTALLTGCTNKTDEVIIKDSEKKQMESMQSNYSKNYNLIYSNLIDEKTKDEFIDKLYKSGINNKYIEQFESQLDFYNKVMEGMDGLEGKFKSTDKPQAEYDEVYAIHEWEKKEYLYQDFNCRLTAFELYRDYINANGKHIDEPINLMFDLDSIKNNPLAQFSKEDTNKFISLYDVIKTKDTTDQNVHINEIKKEWKKRDITFKDNKNVSMINAYLHDYDEKELFIGHSGILIDDNGELLFLEKYSFLVPYQVSKFNNKKELYSYLMDRLDVDKTGNGSKPIIMENGNILKFE</sequence>
<dbReference type="STRING" id="1121325.SAMN04515677_102512"/>
<dbReference type="Proteomes" id="UP000199068">
    <property type="component" value="Unassembled WGS sequence"/>
</dbReference>
<gene>
    <name evidence="2" type="ORF">SAMN04515677_102512</name>
</gene>
<organism evidence="2 3">
    <name type="scientific">Romboutsia lituseburensis DSM 797</name>
    <dbReference type="NCBI Taxonomy" id="1121325"/>
    <lineage>
        <taxon>Bacteria</taxon>
        <taxon>Bacillati</taxon>
        <taxon>Bacillota</taxon>
        <taxon>Clostridia</taxon>
        <taxon>Peptostreptococcales</taxon>
        <taxon>Peptostreptococcaceae</taxon>
        <taxon>Romboutsia</taxon>
    </lineage>
</organism>
<dbReference type="AlphaFoldDB" id="A0A1G9LE09"/>
<dbReference type="EMBL" id="FNGW01000002">
    <property type="protein sequence ID" value="SDL60239.1"/>
    <property type="molecule type" value="Genomic_DNA"/>
</dbReference>
<dbReference type="InterPro" id="IPR025389">
    <property type="entry name" value="DUF4300"/>
</dbReference>
<dbReference type="Pfam" id="PF14133">
    <property type="entry name" value="DUF4300"/>
    <property type="match status" value="1"/>
</dbReference>
<dbReference type="RefSeq" id="WP_092724670.1">
    <property type="nucleotide sequence ID" value="NZ_FNGW01000002.1"/>
</dbReference>
<feature type="domain" description="DUF4300" evidence="1">
    <location>
        <begin position="52"/>
        <end position="300"/>
    </location>
</feature>
<proteinExistence type="predicted"/>
<evidence type="ECO:0000313" key="2">
    <source>
        <dbReference type="EMBL" id="SDL60239.1"/>
    </source>
</evidence>